<evidence type="ECO:0000256" key="1">
    <source>
        <dbReference type="ARBA" id="ARBA00010944"/>
    </source>
</evidence>
<dbReference type="UniPathway" id="UPA00124"/>
<dbReference type="Gene3D" id="3.40.50.720">
    <property type="entry name" value="NAD(P)-binding Rossmann-like Domain"/>
    <property type="match status" value="1"/>
</dbReference>
<comment type="function">
    <text evidence="2">Catalyzes the reduction of dTDP-6-deoxy-L-lyxo-4-hexulose to yield dTDP-L-rhamnose.</text>
</comment>
<dbReference type="InterPro" id="IPR005913">
    <property type="entry name" value="dTDP_dehydrorham_reduct"/>
</dbReference>
<dbReference type="Proteomes" id="UP000198718">
    <property type="component" value="Unassembled WGS sequence"/>
</dbReference>
<reference evidence="4 5" key="1">
    <citation type="submission" date="2016-10" db="EMBL/GenBank/DDBJ databases">
        <authorList>
            <person name="de Groot N.N."/>
        </authorList>
    </citation>
    <scope>NUCLEOTIDE SEQUENCE [LARGE SCALE GENOMIC DNA]</scope>
    <source>
        <strain evidence="4 5">DSM 18346</strain>
    </source>
</reference>
<evidence type="ECO:0000313" key="4">
    <source>
        <dbReference type="EMBL" id="SDK53973.1"/>
    </source>
</evidence>
<dbReference type="OrthoDB" id="9803892at2"/>
<feature type="domain" description="RmlD-like substrate binding" evidence="3">
    <location>
        <begin position="1"/>
        <end position="271"/>
    </location>
</feature>
<proteinExistence type="inferred from homology"/>
<evidence type="ECO:0000313" key="5">
    <source>
        <dbReference type="Proteomes" id="UP000198718"/>
    </source>
</evidence>
<protein>
    <recommendedName>
        <fullName evidence="2">dTDP-4-dehydrorhamnose reductase</fullName>
        <ecNumber evidence="2">1.1.1.133</ecNumber>
    </recommendedName>
</protein>
<dbReference type="PANTHER" id="PTHR10491:SF4">
    <property type="entry name" value="METHIONINE ADENOSYLTRANSFERASE 2 SUBUNIT BETA"/>
    <property type="match status" value="1"/>
</dbReference>
<dbReference type="EMBL" id="FNFP01000002">
    <property type="protein sequence ID" value="SDK53973.1"/>
    <property type="molecule type" value="Genomic_DNA"/>
</dbReference>
<sequence>MKICILGSSGQLGDELLNRFKEHHIFTFDKRTIDINNLDKTYEILHHIKPDSIIHAAAYTDIEACEKRPEIAYRVNAKGTENIAKIAEAINSKLIYISTDYVFDGEKGSPYNEDDTPNPINYYGKTKYEGELYIQQYMEKYYIIRTAALFGHKGKNFIKTTLNLVSKNTILKVVIDQISSITYTEDLAKAIEKLIINKGNYGIYHFVNEGHCSWYDLAQETFKIKNIDAKVAPISLTDVEKNISRPRNSSLKNNSHIKLPPWEEALRTYLSK</sequence>
<dbReference type="GO" id="GO:0005829">
    <property type="term" value="C:cytosol"/>
    <property type="evidence" value="ECO:0007669"/>
    <property type="project" value="TreeGrafter"/>
</dbReference>
<gene>
    <name evidence="4" type="ORF">SAMN05660472_01531</name>
</gene>
<dbReference type="InterPro" id="IPR036291">
    <property type="entry name" value="NAD(P)-bd_dom_sf"/>
</dbReference>
<keyword evidence="2" id="KW-0521">NADP</keyword>
<dbReference type="Gene3D" id="3.90.25.10">
    <property type="entry name" value="UDP-galactose 4-epimerase, domain 1"/>
    <property type="match status" value="1"/>
</dbReference>
<dbReference type="NCBIfam" id="TIGR01214">
    <property type="entry name" value="rmlD"/>
    <property type="match status" value="1"/>
</dbReference>
<dbReference type="EC" id="1.1.1.133" evidence="2"/>
<dbReference type="GO" id="GO:0008831">
    <property type="term" value="F:dTDP-4-dehydrorhamnose reductase activity"/>
    <property type="evidence" value="ECO:0007669"/>
    <property type="project" value="UniProtKB-EC"/>
</dbReference>
<dbReference type="SUPFAM" id="SSF51735">
    <property type="entry name" value="NAD(P)-binding Rossmann-fold domains"/>
    <property type="match status" value="1"/>
</dbReference>
<dbReference type="PANTHER" id="PTHR10491">
    <property type="entry name" value="DTDP-4-DEHYDRORHAMNOSE REDUCTASE"/>
    <property type="match status" value="1"/>
</dbReference>
<organism evidence="4 5">
    <name type="scientific">Natronincola ferrireducens</name>
    <dbReference type="NCBI Taxonomy" id="393762"/>
    <lineage>
        <taxon>Bacteria</taxon>
        <taxon>Bacillati</taxon>
        <taxon>Bacillota</taxon>
        <taxon>Clostridia</taxon>
        <taxon>Peptostreptococcales</taxon>
        <taxon>Natronincolaceae</taxon>
        <taxon>Natronincola</taxon>
    </lineage>
</organism>
<evidence type="ECO:0000256" key="2">
    <source>
        <dbReference type="RuleBase" id="RU364082"/>
    </source>
</evidence>
<comment type="similarity">
    <text evidence="1 2">Belongs to the dTDP-4-dehydrorhamnose reductase family.</text>
</comment>
<dbReference type="GO" id="GO:0019305">
    <property type="term" value="P:dTDP-rhamnose biosynthetic process"/>
    <property type="evidence" value="ECO:0007669"/>
    <property type="project" value="UniProtKB-UniPathway"/>
</dbReference>
<accession>A0A1G9CQI2</accession>
<comment type="pathway">
    <text evidence="2">Carbohydrate biosynthesis; dTDP-L-rhamnose biosynthesis.</text>
</comment>
<dbReference type="InterPro" id="IPR029903">
    <property type="entry name" value="RmlD-like-bd"/>
</dbReference>
<keyword evidence="5" id="KW-1185">Reference proteome</keyword>
<dbReference type="AlphaFoldDB" id="A0A1G9CQI2"/>
<dbReference type="CDD" id="cd05254">
    <property type="entry name" value="dTDP_HR_like_SDR_e"/>
    <property type="match status" value="1"/>
</dbReference>
<evidence type="ECO:0000259" key="3">
    <source>
        <dbReference type="Pfam" id="PF04321"/>
    </source>
</evidence>
<dbReference type="RefSeq" id="WP_090552955.1">
    <property type="nucleotide sequence ID" value="NZ_FNFP01000002.1"/>
</dbReference>
<dbReference type="Pfam" id="PF04321">
    <property type="entry name" value="RmlD_sub_bind"/>
    <property type="match status" value="1"/>
</dbReference>
<keyword evidence="2" id="KW-0560">Oxidoreductase</keyword>
<dbReference type="STRING" id="393762.SAMN05660472_01531"/>
<name>A0A1G9CQI2_9FIRM</name>